<dbReference type="GO" id="GO:0000150">
    <property type="term" value="F:DNA strand exchange activity"/>
    <property type="evidence" value="ECO:0007669"/>
    <property type="project" value="InterPro"/>
</dbReference>
<name>A0A368XTY9_9BACI</name>
<dbReference type="PANTHER" id="PTHR30461:SF26">
    <property type="entry name" value="RESOLVASE HOMOLOG YNEB"/>
    <property type="match status" value="1"/>
</dbReference>
<protein>
    <submittedName>
        <fullName evidence="3">DNA invertase Pin-like site-specific DNA recombinase</fullName>
    </submittedName>
</protein>
<feature type="domain" description="Resolvase/invertase-type recombinase catalytic" evidence="2">
    <location>
        <begin position="2"/>
        <end position="147"/>
    </location>
</feature>
<dbReference type="Pfam" id="PF00239">
    <property type="entry name" value="Resolvase"/>
    <property type="match status" value="1"/>
</dbReference>
<proteinExistence type="inferred from homology"/>
<dbReference type="GO" id="GO:0003677">
    <property type="term" value="F:DNA binding"/>
    <property type="evidence" value="ECO:0007669"/>
    <property type="project" value="InterPro"/>
</dbReference>
<evidence type="ECO:0000256" key="1">
    <source>
        <dbReference type="ARBA" id="ARBA00009913"/>
    </source>
</evidence>
<dbReference type="RefSeq" id="WP_114352617.1">
    <property type="nucleotide sequence ID" value="NZ_QPJJ01000006.1"/>
</dbReference>
<dbReference type="EMBL" id="QPJJ01000006">
    <property type="protein sequence ID" value="RCW70616.1"/>
    <property type="molecule type" value="Genomic_DNA"/>
</dbReference>
<dbReference type="InterPro" id="IPR050639">
    <property type="entry name" value="SSR_resolvase"/>
</dbReference>
<dbReference type="SMART" id="SM00857">
    <property type="entry name" value="Resolvase"/>
    <property type="match status" value="1"/>
</dbReference>
<dbReference type="PROSITE" id="PS51736">
    <property type="entry name" value="RECOMBINASES_3"/>
    <property type="match status" value="1"/>
</dbReference>
<dbReference type="SUPFAM" id="SSF53041">
    <property type="entry name" value="Resolvase-like"/>
    <property type="match status" value="1"/>
</dbReference>
<organism evidence="3 4">
    <name type="scientific">Saliterribacillus persicus</name>
    <dbReference type="NCBI Taxonomy" id="930114"/>
    <lineage>
        <taxon>Bacteria</taxon>
        <taxon>Bacillati</taxon>
        <taxon>Bacillota</taxon>
        <taxon>Bacilli</taxon>
        <taxon>Bacillales</taxon>
        <taxon>Bacillaceae</taxon>
        <taxon>Saliterribacillus</taxon>
    </lineage>
</organism>
<dbReference type="PANTHER" id="PTHR30461">
    <property type="entry name" value="DNA-INVERTASE FROM LAMBDOID PROPHAGE"/>
    <property type="match status" value="1"/>
</dbReference>
<dbReference type="InterPro" id="IPR006119">
    <property type="entry name" value="Resolv_N"/>
</dbReference>
<sequence>MKAVIYCRVSTQKEAQSSSLARQKSELLKMAANYDMQVIKIIEERKSGYDIEREGVFSMLDIFAAKKADTLLIQDETRLGRGNTKIALFRQLQKLSVSIYTCNEQGELRFSEADSMVLEIVSIVEEYQRKLHNAKIKRGVQKAVGNGFDPSDNLSKIDQAPGRERRDFPLQEVIRLKKKGLPFTDITATLKGMGYQVSKATVHRRYKEYELLEFDKKDKLR</sequence>
<reference evidence="3 4" key="1">
    <citation type="submission" date="2018-07" db="EMBL/GenBank/DDBJ databases">
        <title>Genomic Encyclopedia of Type Strains, Phase IV (KMG-IV): sequencing the most valuable type-strain genomes for metagenomic binning, comparative biology and taxonomic classification.</title>
        <authorList>
            <person name="Goeker M."/>
        </authorList>
    </citation>
    <scope>NUCLEOTIDE SEQUENCE [LARGE SCALE GENOMIC DNA]</scope>
    <source>
        <strain evidence="3 4">DSM 27696</strain>
    </source>
</reference>
<evidence type="ECO:0000313" key="4">
    <source>
        <dbReference type="Proteomes" id="UP000252585"/>
    </source>
</evidence>
<keyword evidence="4" id="KW-1185">Reference proteome</keyword>
<dbReference type="OrthoDB" id="2731197at2"/>
<dbReference type="CDD" id="cd00338">
    <property type="entry name" value="Ser_Recombinase"/>
    <property type="match status" value="1"/>
</dbReference>
<dbReference type="Proteomes" id="UP000252585">
    <property type="component" value="Unassembled WGS sequence"/>
</dbReference>
<evidence type="ECO:0000259" key="2">
    <source>
        <dbReference type="PROSITE" id="PS51736"/>
    </source>
</evidence>
<dbReference type="AlphaFoldDB" id="A0A368XTY9"/>
<gene>
    <name evidence="3" type="ORF">DFR57_10613</name>
</gene>
<accession>A0A368XTY9</accession>
<dbReference type="InterPro" id="IPR036162">
    <property type="entry name" value="Resolvase-like_N_sf"/>
</dbReference>
<comment type="caution">
    <text evidence="3">The sequence shown here is derived from an EMBL/GenBank/DDBJ whole genome shotgun (WGS) entry which is preliminary data.</text>
</comment>
<dbReference type="Gene3D" id="3.40.50.1390">
    <property type="entry name" value="Resolvase, N-terminal catalytic domain"/>
    <property type="match status" value="1"/>
</dbReference>
<evidence type="ECO:0000313" key="3">
    <source>
        <dbReference type="EMBL" id="RCW70616.1"/>
    </source>
</evidence>
<comment type="similarity">
    <text evidence="1">Belongs to the site-specific recombinase resolvase family.</text>
</comment>